<keyword evidence="9" id="KW-0505">Motor protein</keyword>
<keyword evidence="3 11" id="KW-0728">SH3 domain</keyword>
<dbReference type="Gene3D" id="2.30.30.40">
    <property type="entry name" value="SH3 Domains"/>
    <property type="match status" value="1"/>
</dbReference>
<feature type="compositionally biased region" description="Polar residues" evidence="13">
    <location>
        <begin position="1866"/>
        <end position="1877"/>
    </location>
</feature>
<evidence type="ECO:0000256" key="11">
    <source>
        <dbReference type="PROSITE-ProRule" id="PRU00192"/>
    </source>
</evidence>
<dbReference type="SMART" id="SM00326">
    <property type="entry name" value="SH3"/>
    <property type="match status" value="1"/>
</dbReference>
<evidence type="ECO:0000256" key="3">
    <source>
        <dbReference type="ARBA" id="ARBA00022443"/>
    </source>
</evidence>
<dbReference type="PROSITE" id="PS50057">
    <property type="entry name" value="FERM_3"/>
    <property type="match status" value="1"/>
</dbReference>
<dbReference type="PROSITE" id="PS51016">
    <property type="entry name" value="MYTH4"/>
    <property type="match status" value="2"/>
</dbReference>
<dbReference type="InterPro" id="IPR036028">
    <property type="entry name" value="SH3-like_dom_sf"/>
</dbReference>
<evidence type="ECO:0000256" key="8">
    <source>
        <dbReference type="ARBA" id="ARBA00023123"/>
    </source>
</evidence>
<dbReference type="GO" id="GO:0005737">
    <property type="term" value="C:cytoplasm"/>
    <property type="evidence" value="ECO:0007669"/>
    <property type="project" value="UniProtKB-SubCell"/>
</dbReference>
<sequence>MLVSVNPFKILNIYSADVEEMYRQIMPSQRAPHIFAVAEKAYKLSQSSDQEQCIVIRSERAAFGSGTVTGTSVSQYLLEKSRVVFQAQGERNFHAFYELLAGLSAEQKELFFLQEAETYFYLNQGRACDLPEKDDGSDFLVLGKSLRMIGLSEEELASIWAVLASILQLGNICFTSFEKESYELASIFNDAEIRIVSSLLHVSAERLQKAITHRVTETSYDCIFSPLSVESAIDARDSIAKALYSLLFDWLLERINDWLLPRERDSTVGVIDIYGFEDLGVNSLEQLCINFANEHLQNFYRRTVIAQEEMEYRQEQLSWIPLSRSDDESCLDLICAKPHGILRILDDQTALPQATDHTFLQKCHYHHGGSRCYTKPKVPLPVFTVQHYAGPVTYQVHKFLNKNHDQLRLEVLDIFSKSRLKMVATVFERARKQQIHNRELGLRGKGIRQPPPTLASRFHQSLQDLTNRLGRSHTFFVRCITPNPKKLSGIFDVEYVACQLRHSGILEAIHMRKEGYPIRVPFKDFISRYGYLAGRGQTWEQEGDFCAAVLSKIVGEPSDLYQIGITKVFMREKAHQMLERRWNQTQSWAILTIQKNLRAFINRKNFQAFRKKITVIQAHIRGYQARRRYRRLKKTLVNFGAVLLISRLPLVCRRYLQYSKDRQQRAPPCDRQQGTSGLPVMDLGRLEIPAELAVLLRTAEGLHNAKVSRITEVSPPEIKVQTDLKLPPDINNFPFSKFIASNFQVASLPEFGQPLQQSLTRLPVEECSHALEIYKLILRFVGDTRLQDWQEVTLGNYIAQQILAHPALRDEVLSQLVSLTYQHPVEGQAQRAWLLTAALLDCITPSPTLEKPLLKYVSDHGLAGYRAMCQNKLLRSAQQGAAGPNVCREHPPTLLEWTANERKGKMVLEAYTFTEEVYSTEVDSWTTGEEFASWILKSRGVLETPRGWSVSLFSGADWQDLAGCDFVLDLVAETEEHLNRSNSSSNYPLMNESRMGSSPSPPLNMMDRHIPPPPFMQAPVLPPPPFPAPGFNPNRAKVQNNAESSGLDSYVDHLFNPVTTSPTELQRPGALNSRMKGGGKIGPTHQGAYSGFPAMGQMPGYSSMPMMGGLMPGGMQAMNTMPMMPTMPAMMMPQQQPMMMPPTQPMVMQQPQHIMMQQPQPIIMQPPQPTPSDSSRAAAEQQAFINQQALLLAQQMTLQASVLSQQQQQQQLQQQQLQQQKQLKQQEKQQKQQQQQPRASDPPRAPPQGSTPPAPAPPPAHAIPPASAPVAPPEPKPLNSQKQSRASKKTARPETQPPCPKPVNQLSEDEMDDQGSLYNEQLDTFQQKREFFQKIGKGEAQVKKVCPTSKILRPRRESEDEEEPCRESSPEPEPKVIIPPPQKLPTQKPEVQKKSAVINGSKETKKKPAPPPKPQPSREIGNIVKMYQTRPAPEPQPIQPQRKPPVNLFKRNDPKDEALEMLGMRGPLSPKKSTDSESGDSASPPDSYRGPPAPPLPGKKGAAPSDSIREKQQPLLNFFSTLPRNQPPGAPPGPTVTPEVHKAPPIPPPFMPPAPDTRAPVLKDNQIQGSARSLVEDTNIKSLLCKLSASVYFSYANMDWKIFLRKEVFYPREKFTHPYYLNLLCEQIMRDTYSESCFRISKEERRKMKDLLAEFRVGTDASSILEEGIKKRIVVAARDNWANYFSRLFTVTGEKGSDVQLLGVSHRGIRLLKIVKAAGFSPEHLKILCSYSYSDVLSVELRNPSTLEFSLRNEQLVLLSSKACQLKALVELFLHELKKDSNHVIALRSYITDDKSLLHFKKGDIIKLLPIDGLQPGWQFGSIGGRSGLFPSNIVQSAAAPDYFSLQMNRKEEYRKSMLEPPAQRNGPSPVQTSTESPLLKTLRNESPIPSITSDAISLDGNQYTMVEFAMKYFREVRTMMGWKGMSAEGKRPLTLVQHTKVPIQESLIFYEDNELNELATNNFMTLMKFMGDQLHHRAPDENVYVYEILQLCREKETLRDEVYCQVIKQLTDNPKTESCNRGWRLLSILSGYFLPSATLLPYVTKYLQEVCSKADSSYQDVARTCQDHLRHTMLYRGRRHFPFNVEMEALLKGRTSRRLEIALPGELQFATKIKTFTVAGHVVKDLCGQLGIDEPSETREFAIFANKSQGQVVRPIRGEEYIHDFLLEDNSVSMEFRRITWKIALHFENEMYTTVHYNQVRWEYLNRRLFAMDKSVPLEQQTGILAALQHLVKGFSDPPSKQELLDYIPQSLIQQVNLQSTQKYVLQEISSIKDLRPWQAKVRFVETVTQLPLFDSNVYEVKRMSEPGVSAPCYLAVNRERILVVDKTAQMRYDHAREEVNETKLLNVSG</sequence>
<dbReference type="Gene3D" id="1.10.10.820">
    <property type="match status" value="1"/>
</dbReference>
<feature type="compositionally biased region" description="Pro residues" evidence="13">
    <location>
        <begin position="1243"/>
        <end position="1276"/>
    </location>
</feature>
<reference evidence="18" key="1">
    <citation type="journal article" date="2022" name="bioRxiv">
        <title>Sequencing and chromosome-scale assembly of the giantPleurodeles waltlgenome.</title>
        <authorList>
            <person name="Brown T."/>
            <person name="Elewa A."/>
            <person name="Iarovenko S."/>
            <person name="Subramanian E."/>
            <person name="Araus A.J."/>
            <person name="Petzold A."/>
            <person name="Susuki M."/>
            <person name="Suzuki K.-i.T."/>
            <person name="Hayashi T."/>
            <person name="Toyoda A."/>
            <person name="Oliveira C."/>
            <person name="Osipova E."/>
            <person name="Leigh N.D."/>
            <person name="Simon A."/>
            <person name="Yun M.H."/>
        </authorList>
    </citation>
    <scope>NUCLEOTIDE SEQUENCE</scope>
    <source>
        <strain evidence="18">20211129_DDA</strain>
        <tissue evidence="18">Liver</tissue>
    </source>
</reference>
<keyword evidence="10 12" id="KW-0009">Actin-binding</keyword>
<dbReference type="PANTHER" id="PTHR22692:SF16">
    <property type="entry name" value="MYOSIN XVB"/>
    <property type="match status" value="1"/>
</dbReference>
<dbReference type="PROSITE" id="PS51456">
    <property type="entry name" value="MYOSIN_MOTOR"/>
    <property type="match status" value="1"/>
</dbReference>
<evidence type="ECO:0000256" key="10">
    <source>
        <dbReference type="ARBA" id="ARBA00023203"/>
    </source>
</evidence>
<organism evidence="18 19">
    <name type="scientific">Pleurodeles waltl</name>
    <name type="common">Iberian ribbed newt</name>
    <dbReference type="NCBI Taxonomy" id="8319"/>
    <lineage>
        <taxon>Eukaryota</taxon>
        <taxon>Metazoa</taxon>
        <taxon>Chordata</taxon>
        <taxon>Craniata</taxon>
        <taxon>Vertebrata</taxon>
        <taxon>Euteleostomi</taxon>
        <taxon>Amphibia</taxon>
        <taxon>Batrachia</taxon>
        <taxon>Caudata</taxon>
        <taxon>Salamandroidea</taxon>
        <taxon>Salamandridae</taxon>
        <taxon>Pleurodelinae</taxon>
        <taxon>Pleurodeles</taxon>
    </lineage>
</organism>
<dbReference type="Pfam" id="PF07653">
    <property type="entry name" value="SH3_2"/>
    <property type="match status" value="1"/>
</dbReference>
<evidence type="ECO:0000256" key="7">
    <source>
        <dbReference type="ARBA" id="ARBA00022840"/>
    </source>
</evidence>
<feature type="region of interest" description="Disordered" evidence="13">
    <location>
        <begin position="1859"/>
        <end position="1886"/>
    </location>
</feature>
<evidence type="ECO:0000256" key="4">
    <source>
        <dbReference type="ARBA" id="ARBA00022490"/>
    </source>
</evidence>
<dbReference type="Gene3D" id="2.30.29.30">
    <property type="entry name" value="Pleckstrin-homology domain (PH domain)/Phosphotyrosine-binding domain (PTB)"/>
    <property type="match status" value="1"/>
</dbReference>
<keyword evidence="8 12" id="KW-0518">Myosin</keyword>
<dbReference type="Gene3D" id="3.10.20.90">
    <property type="entry name" value="Phosphatidylinositol 3-kinase Catalytic Subunit, Chain A, domain 1"/>
    <property type="match status" value="1"/>
</dbReference>
<protein>
    <recommendedName>
        <fullName evidence="20">Myosin XVB</fullName>
    </recommendedName>
</protein>
<dbReference type="Gene3D" id="1.20.5.190">
    <property type="match status" value="1"/>
</dbReference>
<dbReference type="PANTHER" id="PTHR22692">
    <property type="entry name" value="MYOSIN VII, XV"/>
    <property type="match status" value="1"/>
</dbReference>
<dbReference type="SMART" id="SM00242">
    <property type="entry name" value="MYSc"/>
    <property type="match status" value="1"/>
</dbReference>
<feature type="domain" description="SH3" evidence="14">
    <location>
        <begin position="1779"/>
        <end position="1840"/>
    </location>
</feature>
<evidence type="ECO:0000259" key="15">
    <source>
        <dbReference type="PROSITE" id="PS50057"/>
    </source>
</evidence>
<evidence type="ECO:0000313" key="19">
    <source>
        <dbReference type="Proteomes" id="UP001066276"/>
    </source>
</evidence>
<dbReference type="SMART" id="SM00139">
    <property type="entry name" value="MyTH4"/>
    <property type="match status" value="2"/>
</dbReference>
<feature type="compositionally biased region" description="Polar residues" evidence="13">
    <location>
        <begin position="980"/>
        <end position="998"/>
    </location>
</feature>
<feature type="domain" description="Myosin motor" evidence="17">
    <location>
        <begin position="1"/>
        <end position="583"/>
    </location>
</feature>
<keyword evidence="7" id="KW-0067">ATP-binding</keyword>
<dbReference type="EMBL" id="JANPWB010000011">
    <property type="protein sequence ID" value="KAJ1130110.1"/>
    <property type="molecule type" value="Genomic_DNA"/>
</dbReference>
<evidence type="ECO:0000259" key="17">
    <source>
        <dbReference type="PROSITE" id="PS51456"/>
    </source>
</evidence>
<evidence type="ECO:0008006" key="20">
    <source>
        <dbReference type="Google" id="ProtNLM"/>
    </source>
</evidence>
<evidence type="ECO:0000313" key="18">
    <source>
        <dbReference type="EMBL" id="KAJ1130110.1"/>
    </source>
</evidence>
<feature type="region of interest" description="Actin-binding" evidence="12">
    <location>
        <begin position="462"/>
        <end position="484"/>
    </location>
</feature>
<dbReference type="Gene3D" id="3.40.850.10">
    <property type="entry name" value="Kinesin motor domain"/>
    <property type="match status" value="2"/>
</dbReference>
<dbReference type="GO" id="GO:0016459">
    <property type="term" value="C:myosin complex"/>
    <property type="evidence" value="ECO:0007669"/>
    <property type="project" value="UniProtKB-KW"/>
</dbReference>
<dbReference type="FunFam" id="1.10.10.820:FF:000001">
    <property type="entry name" value="Myosin heavy chain"/>
    <property type="match status" value="1"/>
</dbReference>
<comment type="caution">
    <text evidence="18">The sequence shown here is derived from an EMBL/GenBank/DDBJ whole genome shotgun (WGS) entry which is preliminary data.</text>
</comment>
<dbReference type="Pfam" id="PF00373">
    <property type="entry name" value="FERM_M"/>
    <property type="match status" value="1"/>
</dbReference>
<feature type="domain" description="MyTH4" evidence="16">
    <location>
        <begin position="750"/>
        <end position="901"/>
    </location>
</feature>
<dbReference type="InterPro" id="IPR038185">
    <property type="entry name" value="MyTH4_dom_sf"/>
</dbReference>
<gene>
    <name evidence="18" type="ORF">NDU88_008466</name>
</gene>
<evidence type="ECO:0000256" key="1">
    <source>
        <dbReference type="ARBA" id="ARBA00004496"/>
    </source>
</evidence>
<dbReference type="InterPro" id="IPR000048">
    <property type="entry name" value="IQ_motif_EF-hand-BS"/>
</dbReference>
<dbReference type="Pfam" id="PF26570">
    <property type="entry name" value="MYO15"/>
    <property type="match status" value="1"/>
</dbReference>
<dbReference type="PROSITE" id="PS50096">
    <property type="entry name" value="IQ"/>
    <property type="match status" value="2"/>
</dbReference>
<feature type="region of interest" description="Disordered" evidence="13">
    <location>
        <begin position="1335"/>
        <end position="1507"/>
    </location>
</feature>
<keyword evidence="19" id="KW-1185">Reference proteome</keyword>
<dbReference type="Proteomes" id="UP001066276">
    <property type="component" value="Chromosome 7"/>
</dbReference>
<evidence type="ECO:0000259" key="14">
    <source>
        <dbReference type="PROSITE" id="PS50002"/>
    </source>
</evidence>
<feature type="region of interest" description="Disordered" evidence="13">
    <location>
        <begin position="979"/>
        <end position="1000"/>
    </location>
</feature>
<dbReference type="Gene3D" id="1.20.120.720">
    <property type="entry name" value="Myosin VI head, motor domain, U50 subdomain"/>
    <property type="match status" value="1"/>
</dbReference>
<feature type="region of interest" description="Disordered" evidence="13">
    <location>
        <begin position="1223"/>
        <end position="1322"/>
    </location>
</feature>
<keyword evidence="6" id="KW-0547">Nucleotide-binding</keyword>
<comment type="subcellular location">
    <subcellularLocation>
        <location evidence="1">Cytoplasm</location>
    </subcellularLocation>
</comment>
<dbReference type="Pfam" id="PF00784">
    <property type="entry name" value="MyTH4"/>
    <property type="match status" value="2"/>
</dbReference>
<keyword evidence="5" id="KW-0677">Repeat</keyword>
<evidence type="ECO:0000256" key="12">
    <source>
        <dbReference type="PROSITE-ProRule" id="PRU00782"/>
    </source>
</evidence>
<dbReference type="InterPro" id="IPR000857">
    <property type="entry name" value="MyTH4_dom"/>
</dbReference>
<dbReference type="Pfam" id="PF00612">
    <property type="entry name" value="IQ"/>
    <property type="match status" value="1"/>
</dbReference>
<name>A0AAV7PPV1_PLEWA</name>
<dbReference type="Gene3D" id="1.20.58.530">
    <property type="match status" value="1"/>
</dbReference>
<keyword evidence="4" id="KW-0963">Cytoplasm</keyword>
<evidence type="ECO:0000256" key="2">
    <source>
        <dbReference type="ARBA" id="ARBA00008314"/>
    </source>
</evidence>
<evidence type="ECO:0000256" key="6">
    <source>
        <dbReference type="ARBA" id="ARBA00022741"/>
    </source>
</evidence>
<dbReference type="SUPFAM" id="SSF52540">
    <property type="entry name" value="P-loop containing nucleoside triphosphate hydrolases"/>
    <property type="match status" value="1"/>
</dbReference>
<comment type="similarity">
    <text evidence="2 12">Belongs to the TRAFAC class myosin-kinesin ATPase superfamily. Myosin family.</text>
</comment>
<dbReference type="Pfam" id="PF00063">
    <property type="entry name" value="Myosin_head"/>
    <property type="match status" value="2"/>
</dbReference>
<dbReference type="InterPro" id="IPR059004">
    <property type="entry name" value="MYO15"/>
</dbReference>
<feature type="compositionally biased region" description="Basic and acidic residues" evidence="13">
    <location>
        <begin position="1365"/>
        <end position="1374"/>
    </location>
</feature>
<dbReference type="SUPFAM" id="SSF50044">
    <property type="entry name" value="SH3-domain"/>
    <property type="match status" value="1"/>
</dbReference>
<dbReference type="InterPro" id="IPR001609">
    <property type="entry name" value="Myosin_head_motor_dom-like"/>
</dbReference>
<dbReference type="InterPro" id="IPR051567">
    <property type="entry name" value="Unconventional_Myosin_ATPase"/>
</dbReference>
<dbReference type="SMART" id="SM00015">
    <property type="entry name" value="IQ"/>
    <property type="match status" value="2"/>
</dbReference>
<feature type="domain" description="MyTH4" evidence="16">
    <location>
        <begin position="1939"/>
        <end position="2092"/>
    </location>
</feature>
<dbReference type="CDD" id="cd14473">
    <property type="entry name" value="FERM_B-lobe"/>
    <property type="match status" value="1"/>
</dbReference>
<dbReference type="PROSITE" id="PS50002">
    <property type="entry name" value="SH3"/>
    <property type="match status" value="1"/>
</dbReference>
<dbReference type="InterPro" id="IPR019748">
    <property type="entry name" value="FERM_central"/>
</dbReference>
<dbReference type="InterPro" id="IPR011993">
    <property type="entry name" value="PH-like_dom_sf"/>
</dbReference>
<evidence type="ECO:0000259" key="16">
    <source>
        <dbReference type="PROSITE" id="PS51016"/>
    </source>
</evidence>
<dbReference type="InterPro" id="IPR000299">
    <property type="entry name" value="FERM_domain"/>
</dbReference>
<dbReference type="InterPro" id="IPR036961">
    <property type="entry name" value="Kinesin_motor_dom_sf"/>
</dbReference>
<comment type="caution">
    <text evidence="12">Lacks conserved residue(s) required for the propagation of feature annotation.</text>
</comment>
<dbReference type="PRINTS" id="PR00193">
    <property type="entry name" value="MYOSINHEAVY"/>
</dbReference>
<proteinExistence type="inferred from homology"/>
<dbReference type="GO" id="GO:0003774">
    <property type="term" value="F:cytoskeletal motor activity"/>
    <property type="evidence" value="ECO:0007669"/>
    <property type="project" value="InterPro"/>
</dbReference>
<evidence type="ECO:0000256" key="5">
    <source>
        <dbReference type="ARBA" id="ARBA00022737"/>
    </source>
</evidence>
<dbReference type="GO" id="GO:0005524">
    <property type="term" value="F:ATP binding"/>
    <property type="evidence" value="ECO:0007669"/>
    <property type="project" value="UniProtKB-KW"/>
</dbReference>
<dbReference type="InterPro" id="IPR001452">
    <property type="entry name" value="SH3_domain"/>
</dbReference>
<dbReference type="GO" id="GO:0003779">
    <property type="term" value="F:actin binding"/>
    <property type="evidence" value="ECO:0007669"/>
    <property type="project" value="UniProtKB-KW"/>
</dbReference>
<evidence type="ECO:0000256" key="9">
    <source>
        <dbReference type="ARBA" id="ARBA00023175"/>
    </source>
</evidence>
<dbReference type="Gene3D" id="1.25.40.530">
    <property type="entry name" value="MyTH4 domain"/>
    <property type="match status" value="2"/>
</dbReference>
<feature type="domain" description="FERM" evidence="15">
    <location>
        <begin position="2098"/>
        <end position="2351"/>
    </location>
</feature>
<dbReference type="InterPro" id="IPR035963">
    <property type="entry name" value="FERM_2"/>
</dbReference>
<dbReference type="InterPro" id="IPR027417">
    <property type="entry name" value="P-loop_NTPase"/>
</dbReference>
<dbReference type="Gene3D" id="6.20.240.20">
    <property type="match status" value="1"/>
</dbReference>
<dbReference type="SUPFAM" id="SSF47031">
    <property type="entry name" value="Second domain of FERM"/>
    <property type="match status" value="1"/>
</dbReference>
<accession>A0AAV7PPV1</accession>
<evidence type="ECO:0000256" key="13">
    <source>
        <dbReference type="SAM" id="MobiDB-lite"/>
    </source>
</evidence>